<dbReference type="Proteomes" id="UP000245942">
    <property type="component" value="Unassembled WGS sequence"/>
</dbReference>
<evidence type="ECO:0000256" key="1">
    <source>
        <dbReference type="SAM" id="SignalP"/>
    </source>
</evidence>
<name>A0A316UDZ7_9BASI</name>
<keyword evidence="1" id="KW-0732">Signal</keyword>
<evidence type="ECO:0000313" key="2">
    <source>
        <dbReference type="EMBL" id="PWN23487.1"/>
    </source>
</evidence>
<accession>A0A316UDZ7</accession>
<keyword evidence="3" id="KW-1185">Reference proteome</keyword>
<sequence length="212" mass="22389">MKVTLSSALLCLALCLSAAAGVSASPSASASTTTSSPPLSLPASADAAAVELHSRSRMLGTVFDKIKLNKAKLESKELKSKQPKSKKKFAYSFKRPRAGYLPVFPASSERLKPRGGPFPMSSPYYWQGRPSMSSTFSTLSSKLTTKINAARPRPGSSVPGAGGFSPTFSRYGAHSLGSKIKGVGRGAKRGARKIKGFKPLGGSRRLRGYGYI</sequence>
<dbReference type="GeneID" id="37017152"/>
<proteinExistence type="predicted"/>
<gene>
    <name evidence="2" type="ORF">BCV69DRAFT_638</name>
</gene>
<feature type="signal peptide" evidence="1">
    <location>
        <begin position="1"/>
        <end position="24"/>
    </location>
</feature>
<reference evidence="2 3" key="1">
    <citation type="journal article" date="2018" name="Mol. Biol. Evol.">
        <title>Broad Genomic Sampling Reveals a Smut Pathogenic Ancestry of the Fungal Clade Ustilaginomycotina.</title>
        <authorList>
            <person name="Kijpornyongpan T."/>
            <person name="Mondo S.J."/>
            <person name="Barry K."/>
            <person name="Sandor L."/>
            <person name="Lee J."/>
            <person name="Lipzen A."/>
            <person name="Pangilinan J."/>
            <person name="LaButti K."/>
            <person name="Hainaut M."/>
            <person name="Henrissat B."/>
            <person name="Grigoriev I.V."/>
            <person name="Spatafora J.W."/>
            <person name="Aime M.C."/>
        </authorList>
    </citation>
    <scope>NUCLEOTIDE SEQUENCE [LARGE SCALE GENOMIC DNA]</scope>
    <source>
        <strain evidence="2 3">MCA 4718</strain>
    </source>
</reference>
<organism evidence="2 3">
    <name type="scientific">Pseudomicrostroma glucosiphilum</name>
    <dbReference type="NCBI Taxonomy" id="1684307"/>
    <lineage>
        <taxon>Eukaryota</taxon>
        <taxon>Fungi</taxon>
        <taxon>Dikarya</taxon>
        <taxon>Basidiomycota</taxon>
        <taxon>Ustilaginomycotina</taxon>
        <taxon>Exobasidiomycetes</taxon>
        <taxon>Microstromatales</taxon>
        <taxon>Microstromatales incertae sedis</taxon>
        <taxon>Pseudomicrostroma</taxon>
    </lineage>
</organism>
<protein>
    <submittedName>
        <fullName evidence="2">Uncharacterized protein</fullName>
    </submittedName>
</protein>
<dbReference type="AlphaFoldDB" id="A0A316UDZ7"/>
<dbReference type="RefSeq" id="XP_025350647.1">
    <property type="nucleotide sequence ID" value="XM_025495418.1"/>
</dbReference>
<feature type="chain" id="PRO_5016233528" evidence="1">
    <location>
        <begin position="25"/>
        <end position="212"/>
    </location>
</feature>
<evidence type="ECO:0000313" key="3">
    <source>
        <dbReference type="Proteomes" id="UP000245942"/>
    </source>
</evidence>
<dbReference type="EMBL" id="KZ819321">
    <property type="protein sequence ID" value="PWN23487.1"/>
    <property type="molecule type" value="Genomic_DNA"/>
</dbReference>